<feature type="domain" description="SHSP" evidence="3">
    <location>
        <begin position="1"/>
        <end position="79"/>
    </location>
</feature>
<dbReference type="InterPro" id="IPR002068">
    <property type="entry name" value="A-crystallin/Hsp20_dom"/>
</dbReference>
<evidence type="ECO:0000256" key="1">
    <source>
        <dbReference type="PROSITE-ProRule" id="PRU00285"/>
    </source>
</evidence>
<dbReference type="RefSeq" id="WP_229914235.1">
    <property type="nucleotide sequence ID" value="NZ_BNAT01000033.1"/>
</dbReference>
<evidence type="ECO:0000313" key="5">
    <source>
        <dbReference type="Proteomes" id="UP000603227"/>
    </source>
</evidence>
<evidence type="ECO:0000256" key="2">
    <source>
        <dbReference type="RuleBase" id="RU003616"/>
    </source>
</evidence>
<dbReference type="Pfam" id="PF00011">
    <property type="entry name" value="HSP20"/>
    <property type="match status" value="1"/>
</dbReference>
<dbReference type="SUPFAM" id="SSF49764">
    <property type="entry name" value="HSP20-like chaperones"/>
    <property type="match status" value="1"/>
</dbReference>
<dbReference type="InterPro" id="IPR008978">
    <property type="entry name" value="HSP20-like_chaperone"/>
</dbReference>
<evidence type="ECO:0000259" key="3">
    <source>
        <dbReference type="PROSITE" id="PS01031"/>
    </source>
</evidence>
<accession>A0A918ZFV6</accession>
<name>A0A918ZFV6_9ACTN</name>
<reference evidence="4" key="1">
    <citation type="journal article" date="2014" name="Int. J. Syst. Evol. Microbiol.">
        <title>Complete genome sequence of Corynebacterium casei LMG S-19264T (=DSM 44701T), isolated from a smear-ripened cheese.</title>
        <authorList>
            <consortium name="US DOE Joint Genome Institute (JGI-PGF)"/>
            <person name="Walter F."/>
            <person name="Albersmeier A."/>
            <person name="Kalinowski J."/>
            <person name="Ruckert C."/>
        </authorList>
    </citation>
    <scope>NUCLEOTIDE SEQUENCE</scope>
    <source>
        <strain evidence="4">CGMCC 4.7403</strain>
    </source>
</reference>
<dbReference type="PROSITE" id="PS01031">
    <property type="entry name" value="SHSP"/>
    <property type="match status" value="1"/>
</dbReference>
<evidence type="ECO:0000313" key="4">
    <source>
        <dbReference type="EMBL" id="GHE49232.1"/>
    </source>
</evidence>
<protein>
    <recommendedName>
        <fullName evidence="3">SHSP domain-containing protein</fullName>
    </recommendedName>
</protein>
<dbReference type="AlphaFoldDB" id="A0A918ZFV6"/>
<dbReference type="Proteomes" id="UP000603227">
    <property type="component" value="Unassembled WGS sequence"/>
</dbReference>
<dbReference type="Gene3D" id="2.60.40.790">
    <property type="match status" value="1"/>
</dbReference>
<comment type="caution">
    <text evidence="4">The sequence shown here is derived from an EMBL/GenBank/DDBJ whole genome shotgun (WGS) entry which is preliminary data.</text>
</comment>
<dbReference type="EMBL" id="BNAT01000033">
    <property type="protein sequence ID" value="GHE49232.1"/>
    <property type="molecule type" value="Genomic_DNA"/>
</dbReference>
<reference evidence="4" key="2">
    <citation type="submission" date="2020-09" db="EMBL/GenBank/DDBJ databases">
        <authorList>
            <person name="Sun Q."/>
            <person name="Zhou Y."/>
        </authorList>
    </citation>
    <scope>NUCLEOTIDE SEQUENCE</scope>
    <source>
        <strain evidence="4">CGMCC 4.7403</strain>
    </source>
</reference>
<sequence length="79" mass="8642">MPQAELAGIDAEDIEITVAEGCLTLRAGRSDELSEQGRAVFRYVHFTPLPTGAKSDEATAEYKHGVLTITMPVLRRRPS</sequence>
<comment type="similarity">
    <text evidence="1 2">Belongs to the small heat shock protein (HSP20) family.</text>
</comment>
<gene>
    <name evidence="4" type="ORF">GCM10017771_70580</name>
</gene>
<organism evidence="4 5">
    <name type="scientific">Streptomyces capitiformicae</name>
    <dbReference type="NCBI Taxonomy" id="2014920"/>
    <lineage>
        <taxon>Bacteria</taxon>
        <taxon>Bacillati</taxon>
        <taxon>Actinomycetota</taxon>
        <taxon>Actinomycetes</taxon>
        <taxon>Kitasatosporales</taxon>
        <taxon>Streptomycetaceae</taxon>
        <taxon>Streptomyces</taxon>
    </lineage>
</organism>
<proteinExistence type="inferred from homology"/>
<dbReference type="CDD" id="cd06464">
    <property type="entry name" value="ACD_sHsps-like"/>
    <property type="match status" value="1"/>
</dbReference>
<keyword evidence="5" id="KW-1185">Reference proteome</keyword>